<dbReference type="SMART" id="SM00963">
    <property type="entry name" value="SRP54_N"/>
    <property type="match status" value="1"/>
</dbReference>
<sequence>MVLNFIKSGYEKVKEALSKTSSFLGGRLKTLFGRGLDEDTLEEIERVLYEADLGVQTVQELVNSLGEYYKKNPGAKEEDYFNLIRKTLISIFQNDNSSLKEAESGPTVLLVVGVNGSGKTTLIAKLAQHLKNQNKNILIGAGDTFRAAAVDQLSHWAEKIGCDIVKASPFSDPAAVAFDSIDAAIARKKDLVFIDTAGRLQNKTHLMQELEKIEKTIRKKIPEAPHETLLVIDANTGQNGVEQAKLFLKYVKVSGLVLTKLDGSSKGGVVVSIRRNLNIPVKFIGVGEGVDDLKPFEPEEFIDSLLAK</sequence>
<dbReference type="OrthoDB" id="9804720at2"/>
<comment type="similarity">
    <text evidence="9">Belongs to the GTP-binding SRP family. FtsY subfamily.</text>
</comment>
<dbReference type="CDD" id="cd17874">
    <property type="entry name" value="FtsY"/>
    <property type="match status" value="1"/>
</dbReference>
<keyword evidence="11" id="KW-0131">Cell cycle</keyword>
<evidence type="ECO:0000256" key="7">
    <source>
        <dbReference type="ARBA" id="ARBA00023170"/>
    </source>
</evidence>
<dbReference type="EMBL" id="CCEJ010000005">
    <property type="protein sequence ID" value="CDR34165.1"/>
    <property type="molecule type" value="Genomic_DNA"/>
</dbReference>
<name>A0A090D1Y4_9BACT</name>
<evidence type="ECO:0000256" key="3">
    <source>
        <dbReference type="ARBA" id="ARBA00022741"/>
    </source>
</evidence>
<dbReference type="NCBIfam" id="TIGR00064">
    <property type="entry name" value="ftsY"/>
    <property type="match status" value="1"/>
</dbReference>
<dbReference type="SUPFAM" id="SSF47364">
    <property type="entry name" value="Domain of the SRP/SRP receptor G-proteins"/>
    <property type="match status" value="1"/>
</dbReference>
<gene>
    <name evidence="9 11" type="primary">ftsY</name>
    <name evidence="11" type="ORF">CSEC_1345</name>
</gene>
<comment type="subunit">
    <text evidence="9">Part of the signal recognition particle protein translocation system, which is composed of SRP and FtsY.</text>
</comment>
<dbReference type="eggNOG" id="COG0552">
    <property type="taxonomic scope" value="Bacteria"/>
</dbReference>
<dbReference type="GO" id="GO:0005886">
    <property type="term" value="C:plasma membrane"/>
    <property type="evidence" value="ECO:0007669"/>
    <property type="project" value="UniProtKB-SubCell"/>
</dbReference>
<evidence type="ECO:0000259" key="10">
    <source>
        <dbReference type="PROSITE" id="PS00300"/>
    </source>
</evidence>
<keyword evidence="11" id="KW-0132">Cell division</keyword>
<dbReference type="RefSeq" id="WP_041017695.1">
    <property type="nucleotide sequence ID" value="NZ_CCEJ010000005.1"/>
</dbReference>
<feature type="domain" description="SRP54-type proteins GTP-binding" evidence="10">
    <location>
        <begin position="280"/>
        <end position="293"/>
    </location>
</feature>
<comment type="function">
    <text evidence="9">Involved in targeting and insertion of nascent membrane proteins into the cytoplasmic membrane. Acts as a receptor for the complex formed by the signal recognition particle (SRP) and the ribosome-nascent chain (RNC).</text>
</comment>
<dbReference type="GO" id="GO:0006614">
    <property type="term" value="P:SRP-dependent cotranslational protein targeting to membrane"/>
    <property type="evidence" value="ECO:0007669"/>
    <property type="project" value="InterPro"/>
</dbReference>
<feature type="binding site" evidence="9">
    <location>
        <begin position="113"/>
        <end position="120"/>
    </location>
    <ligand>
        <name>GTP</name>
        <dbReference type="ChEBI" id="CHEBI:37565"/>
    </ligand>
</feature>
<evidence type="ECO:0000256" key="5">
    <source>
        <dbReference type="ARBA" id="ARBA00023134"/>
    </source>
</evidence>
<keyword evidence="3 9" id="KW-0547">Nucleotide-binding</keyword>
<dbReference type="InterPro" id="IPR013822">
    <property type="entry name" value="Signal_recog_particl_SRP54_hlx"/>
</dbReference>
<reference evidence="11" key="1">
    <citation type="submission" date="2013-12" db="EMBL/GenBank/DDBJ databases">
        <authorList>
            <person name="Linke B."/>
        </authorList>
    </citation>
    <scope>NUCLEOTIDE SEQUENCE [LARGE SCALE GENOMIC DNA]</scope>
    <source>
        <strain evidence="11">CRIB-18</strain>
    </source>
</reference>
<organism evidence="11 12">
    <name type="scientific">Candidatus Criblamydia sequanensis CRIB-18</name>
    <dbReference type="NCBI Taxonomy" id="1437425"/>
    <lineage>
        <taxon>Bacteria</taxon>
        <taxon>Pseudomonadati</taxon>
        <taxon>Chlamydiota</taxon>
        <taxon>Chlamydiia</taxon>
        <taxon>Parachlamydiales</taxon>
        <taxon>Candidatus Criblamydiaceae</taxon>
        <taxon>Candidatus Criblamydia</taxon>
    </lineage>
</organism>
<dbReference type="GO" id="GO:0005047">
    <property type="term" value="F:signal recognition particle binding"/>
    <property type="evidence" value="ECO:0007669"/>
    <property type="project" value="TreeGrafter"/>
</dbReference>
<dbReference type="Pfam" id="PF02881">
    <property type="entry name" value="SRP54_N"/>
    <property type="match status" value="1"/>
</dbReference>
<feature type="binding site" evidence="9">
    <location>
        <begin position="195"/>
        <end position="199"/>
    </location>
    <ligand>
        <name>GTP</name>
        <dbReference type="ChEBI" id="CHEBI:37565"/>
    </ligand>
</feature>
<keyword evidence="5 9" id="KW-0342">GTP-binding</keyword>
<dbReference type="SMART" id="SM00382">
    <property type="entry name" value="AAA"/>
    <property type="match status" value="1"/>
</dbReference>
<keyword evidence="2 9" id="KW-0963">Cytoplasm</keyword>
<dbReference type="SMART" id="SM00962">
    <property type="entry name" value="SRP54"/>
    <property type="match status" value="1"/>
</dbReference>
<keyword evidence="7 9" id="KW-0675">Receptor</keyword>
<dbReference type="GO" id="GO:0051301">
    <property type="term" value="P:cell division"/>
    <property type="evidence" value="ECO:0007669"/>
    <property type="project" value="UniProtKB-KW"/>
</dbReference>
<dbReference type="FunFam" id="3.40.50.300:FF:000053">
    <property type="entry name" value="Signal recognition particle receptor FtsY"/>
    <property type="match status" value="1"/>
</dbReference>
<comment type="subcellular location">
    <subcellularLocation>
        <location evidence="9">Cell membrane</location>
        <topology evidence="9">Peripheral membrane protein</topology>
        <orientation evidence="9">Cytoplasmic side</orientation>
    </subcellularLocation>
    <subcellularLocation>
        <location evidence="9">Cytoplasm</location>
    </subcellularLocation>
</comment>
<evidence type="ECO:0000256" key="4">
    <source>
        <dbReference type="ARBA" id="ARBA00022801"/>
    </source>
</evidence>
<proteinExistence type="inferred from homology"/>
<dbReference type="InterPro" id="IPR027417">
    <property type="entry name" value="P-loop_NTPase"/>
</dbReference>
<dbReference type="Pfam" id="PF00448">
    <property type="entry name" value="SRP54"/>
    <property type="match status" value="1"/>
</dbReference>
<protein>
    <recommendedName>
        <fullName evidence="9">Signal recognition particle receptor FtsY</fullName>
        <shortName evidence="9">SRP receptor</shortName>
        <ecNumber evidence="9">3.6.5.4</ecNumber>
    </recommendedName>
</protein>
<dbReference type="PROSITE" id="PS00300">
    <property type="entry name" value="SRP54"/>
    <property type="match status" value="1"/>
</dbReference>
<comment type="caution">
    <text evidence="11">The sequence shown here is derived from an EMBL/GenBank/DDBJ whole genome shotgun (WGS) entry which is preliminary data.</text>
</comment>
<dbReference type="InterPro" id="IPR003593">
    <property type="entry name" value="AAA+_ATPase"/>
</dbReference>
<dbReference type="GO" id="GO:0003924">
    <property type="term" value="F:GTPase activity"/>
    <property type="evidence" value="ECO:0007669"/>
    <property type="project" value="UniProtKB-UniRule"/>
</dbReference>
<dbReference type="Proteomes" id="UP000031552">
    <property type="component" value="Unassembled WGS sequence"/>
</dbReference>
<evidence type="ECO:0000313" key="12">
    <source>
        <dbReference type="Proteomes" id="UP000031552"/>
    </source>
</evidence>
<dbReference type="InterPro" id="IPR042101">
    <property type="entry name" value="SRP54_N_sf"/>
</dbReference>
<evidence type="ECO:0000256" key="1">
    <source>
        <dbReference type="ARBA" id="ARBA00022475"/>
    </source>
</evidence>
<keyword evidence="4 9" id="KW-0378">Hydrolase</keyword>
<keyword evidence="6 9" id="KW-0472">Membrane</keyword>
<keyword evidence="12" id="KW-1185">Reference proteome</keyword>
<comment type="catalytic activity">
    <reaction evidence="8 9">
        <text>GTP + H2O = GDP + phosphate + H(+)</text>
        <dbReference type="Rhea" id="RHEA:19669"/>
        <dbReference type="ChEBI" id="CHEBI:15377"/>
        <dbReference type="ChEBI" id="CHEBI:15378"/>
        <dbReference type="ChEBI" id="CHEBI:37565"/>
        <dbReference type="ChEBI" id="CHEBI:43474"/>
        <dbReference type="ChEBI" id="CHEBI:58189"/>
        <dbReference type="EC" id="3.6.5.4"/>
    </reaction>
</comment>
<evidence type="ECO:0000256" key="8">
    <source>
        <dbReference type="ARBA" id="ARBA00048027"/>
    </source>
</evidence>
<feature type="binding site" evidence="9">
    <location>
        <begin position="259"/>
        <end position="262"/>
    </location>
    <ligand>
        <name>GTP</name>
        <dbReference type="ChEBI" id="CHEBI:37565"/>
    </ligand>
</feature>
<dbReference type="Gene3D" id="3.40.50.300">
    <property type="entry name" value="P-loop containing nucleotide triphosphate hydrolases"/>
    <property type="match status" value="1"/>
</dbReference>
<evidence type="ECO:0000256" key="2">
    <source>
        <dbReference type="ARBA" id="ARBA00022490"/>
    </source>
</evidence>
<evidence type="ECO:0000313" key="11">
    <source>
        <dbReference type="EMBL" id="CDR34165.1"/>
    </source>
</evidence>
<dbReference type="STRING" id="1437425.CSEC_1345"/>
<dbReference type="InterPro" id="IPR004390">
    <property type="entry name" value="SR_rcpt_FtsY"/>
</dbReference>
<dbReference type="PANTHER" id="PTHR43134">
    <property type="entry name" value="SIGNAL RECOGNITION PARTICLE RECEPTOR SUBUNIT ALPHA"/>
    <property type="match status" value="1"/>
</dbReference>
<dbReference type="InterPro" id="IPR036225">
    <property type="entry name" value="SRP/SRP_N"/>
</dbReference>
<evidence type="ECO:0000256" key="9">
    <source>
        <dbReference type="HAMAP-Rule" id="MF_00920"/>
    </source>
</evidence>
<dbReference type="PANTHER" id="PTHR43134:SF1">
    <property type="entry name" value="SIGNAL RECOGNITION PARTICLE RECEPTOR SUBUNIT ALPHA"/>
    <property type="match status" value="1"/>
</dbReference>
<dbReference type="SUPFAM" id="SSF52540">
    <property type="entry name" value="P-loop containing nucleoside triphosphate hydrolases"/>
    <property type="match status" value="1"/>
</dbReference>
<evidence type="ECO:0000256" key="6">
    <source>
        <dbReference type="ARBA" id="ARBA00023136"/>
    </source>
</evidence>
<dbReference type="Gene3D" id="1.20.120.140">
    <property type="entry name" value="Signal recognition particle SRP54, nucleotide-binding domain"/>
    <property type="match status" value="1"/>
</dbReference>
<accession>A0A090D1Y4</accession>
<dbReference type="GO" id="GO:0005737">
    <property type="term" value="C:cytoplasm"/>
    <property type="evidence" value="ECO:0007669"/>
    <property type="project" value="UniProtKB-SubCell"/>
</dbReference>
<reference evidence="11" key="2">
    <citation type="submission" date="2014-09" db="EMBL/GenBank/DDBJ databases">
        <title>Criblamydia sequanensis harbors a mega-plasmid encoding arsenite resistance.</title>
        <authorList>
            <person name="Bertelli C."/>
            <person name="Goesmann A."/>
            <person name="Greub G."/>
        </authorList>
    </citation>
    <scope>NUCLEOTIDE SEQUENCE [LARGE SCALE GENOMIC DNA]</scope>
    <source>
        <strain evidence="11">CRIB-18</strain>
    </source>
</reference>
<dbReference type="GO" id="GO:0005525">
    <property type="term" value="F:GTP binding"/>
    <property type="evidence" value="ECO:0007669"/>
    <property type="project" value="UniProtKB-UniRule"/>
</dbReference>
<dbReference type="HAMAP" id="MF_00920">
    <property type="entry name" value="FtsY"/>
    <property type="match status" value="1"/>
</dbReference>
<dbReference type="InterPro" id="IPR000897">
    <property type="entry name" value="SRP54_GTPase_dom"/>
</dbReference>
<dbReference type="EC" id="3.6.5.4" evidence="9"/>
<dbReference type="AlphaFoldDB" id="A0A090D1Y4"/>
<keyword evidence="1 9" id="KW-1003">Cell membrane</keyword>